<proteinExistence type="predicted"/>
<name>A0ABN9C2V6_9NEOB</name>
<dbReference type="EMBL" id="CATNWA010007456">
    <property type="protein sequence ID" value="CAI9554074.1"/>
    <property type="molecule type" value="Genomic_DNA"/>
</dbReference>
<reference evidence="1" key="1">
    <citation type="submission" date="2023-05" db="EMBL/GenBank/DDBJ databases">
        <authorList>
            <person name="Stuckert A."/>
        </authorList>
    </citation>
    <scope>NUCLEOTIDE SEQUENCE</scope>
</reference>
<organism evidence="1 2">
    <name type="scientific">Staurois parvus</name>
    <dbReference type="NCBI Taxonomy" id="386267"/>
    <lineage>
        <taxon>Eukaryota</taxon>
        <taxon>Metazoa</taxon>
        <taxon>Chordata</taxon>
        <taxon>Craniata</taxon>
        <taxon>Vertebrata</taxon>
        <taxon>Euteleostomi</taxon>
        <taxon>Amphibia</taxon>
        <taxon>Batrachia</taxon>
        <taxon>Anura</taxon>
        <taxon>Neobatrachia</taxon>
        <taxon>Ranoidea</taxon>
        <taxon>Ranidae</taxon>
        <taxon>Staurois</taxon>
    </lineage>
</organism>
<comment type="caution">
    <text evidence="1">The sequence shown here is derived from an EMBL/GenBank/DDBJ whole genome shotgun (WGS) entry which is preliminary data.</text>
</comment>
<accession>A0ABN9C2V6</accession>
<evidence type="ECO:0000313" key="1">
    <source>
        <dbReference type="EMBL" id="CAI9554074.1"/>
    </source>
</evidence>
<gene>
    <name evidence="1" type="ORF">SPARVUS_LOCUS4145388</name>
</gene>
<evidence type="ECO:0000313" key="2">
    <source>
        <dbReference type="Proteomes" id="UP001162483"/>
    </source>
</evidence>
<feature type="non-terminal residue" evidence="1">
    <location>
        <position position="89"/>
    </location>
</feature>
<sequence length="89" mass="9989">MGGVLSHHWCQWEELCPIFGANGKNCPIIGVSGRNYAPWLMPVGGIMPHGRYQWRELCPITSVNGKNYVDGRYQWGGRNYAPLLVSLGR</sequence>
<dbReference type="Proteomes" id="UP001162483">
    <property type="component" value="Unassembled WGS sequence"/>
</dbReference>
<protein>
    <submittedName>
        <fullName evidence="1">Uncharacterized protein</fullName>
    </submittedName>
</protein>
<keyword evidence="2" id="KW-1185">Reference proteome</keyword>